<sequence length="879" mass="99504">MDHNSFSFTWRGLYEFKDSARKEMINQFHSLSDFGDTTKVQYNPMRNSFTVLGPRERDEEVQRAFIGVINNFIEKLYINNLGDNQYLTRGKIVRPSTTQMFVRELQWSDDPKVLYKDDADEISEVFEEIRHEVEGVRFEKFQKWTPKYRDTFRECFFGDGVDAIGEISKATRCVMKVDWVTREVNIGAHSDIALEAGLEKLSFAEKYFNWDYKKYSSHIINSDGRAYFEIRLVPITKQVTNILRTTLFPPADQYSSLGGRDRLASARLAEYNPRSDTFDNVVFSCTPTYNAGQTETDIWKGYTYTPHIARAVTPILSDESLISVGQDPKESSDNVAAAPPPRGPPAPTSLKRPVSTAPPSIKPSESVAGSLNLGIRPQDVIIDLEAQQINFPTLAPKRKARNAKPETESTATPSVVSMTSDQQTPVTFQSSVNPVRGGLSMAATRPGGPPSSETNFTTARRPRNPRKVKKVAEDDEGSQDARTETGSVAGSIQTERTFKTMSFASESSAQTANNTEEYQTRTYKNTQNQKAPRRKANFDNYEALQKHQDNVLHKVFSEGFEDVRRFSGELRFEAKLGRICFPLVPKKYLKASYGFQWANWQTELERAGIQTLFTDIISVSPSDADFVVGLKVSKGDAMFENPPSIRKVTYDIEGLTFQKVPFTISINAETFEFEVRGAEENFGNVYVNCPCSTWDADFRLSGYKIMKALHAQAKKLIETLEVESDLQFPDSIINTKDLGLEITRCVVRRQTHHMIVPSDIHFGHEFTLVVTENIELRLLEREDLPNIIRFCAVPGVESFRQNMTWYTMSIVSDLIDQTFWKNRSLAVTELTDTAAKDLLFKKGPNDTTMLAAMFQVVCNLIPKINNVGYDNTQFTHHTA</sequence>
<proteinExistence type="predicted"/>
<reference evidence="2 3" key="1">
    <citation type="submission" date="2019-01" db="EMBL/GenBank/DDBJ databases">
        <title>Intercellular communication is required for trap formation in the nematode-trapping fungus Duddingtonia flagrans.</title>
        <authorList>
            <person name="Youssar L."/>
            <person name="Wernet V."/>
            <person name="Hensel N."/>
            <person name="Hildebrandt H.-G."/>
            <person name="Fischer R."/>
        </authorList>
    </citation>
    <scope>NUCLEOTIDE SEQUENCE [LARGE SCALE GENOMIC DNA]</scope>
    <source>
        <strain evidence="2 3">CBS H-5679</strain>
    </source>
</reference>
<protein>
    <submittedName>
        <fullName evidence="2">Uncharacterized protein</fullName>
    </submittedName>
</protein>
<dbReference type="AlphaFoldDB" id="A0A436ZVD2"/>
<dbReference type="Proteomes" id="UP000283090">
    <property type="component" value="Unassembled WGS sequence"/>
</dbReference>
<evidence type="ECO:0000313" key="2">
    <source>
        <dbReference type="EMBL" id="RVD82703.1"/>
    </source>
</evidence>
<dbReference type="STRING" id="97331.A0A436ZVD2"/>
<feature type="compositionally biased region" description="Pro residues" evidence="1">
    <location>
        <begin position="338"/>
        <end position="347"/>
    </location>
</feature>
<keyword evidence="3" id="KW-1185">Reference proteome</keyword>
<dbReference type="VEuPathDB" id="FungiDB:DFL_007119"/>
<feature type="compositionally biased region" description="Polar residues" evidence="1">
    <location>
        <begin position="408"/>
        <end position="433"/>
    </location>
</feature>
<dbReference type="OrthoDB" id="10265971at2759"/>
<feature type="compositionally biased region" description="Basic residues" evidence="1">
    <location>
        <begin position="460"/>
        <end position="469"/>
    </location>
</feature>
<feature type="compositionally biased region" description="Polar residues" evidence="1">
    <location>
        <begin position="484"/>
        <end position="530"/>
    </location>
</feature>
<comment type="caution">
    <text evidence="2">The sequence shown here is derived from an EMBL/GenBank/DDBJ whole genome shotgun (WGS) entry which is preliminary data.</text>
</comment>
<organism evidence="2 3">
    <name type="scientific">Arthrobotrys flagrans</name>
    <name type="common">Nematode-trapping fungus</name>
    <name type="synonym">Trichothecium flagrans</name>
    <dbReference type="NCBI Taxonomy" id="97331"/>
    <lineage>
        <taxon>Eukaryota</taxon>
        <taxon>Fungi</taxon>
        <taxon>Dikarya</taxon>
        <taxon>Ascomycota</taxon>
        <taxon>Pezizomycotina</taxon>
        <taxon>Orbiliomycetes</taxon>
        <taxon>Orbiliales</taxon>
        <taxon>Orbiliaceae</taxon>
        <taxon>Arthrobotrys</taxon>
    </lineage>
</organism>
<dbReference type="EMBL" id="SAEB01000009">
    <property type="protein sequence ID" value="RVD82703.1"/>
    <property type="molecule type" value="Genomic_DNA"/>
</dbReference>
<dbReference type="RefSeq" id="XP_067488247.1">
    <property type="nucleotide sequence ID" value="XM_067636652.1"/>
</dbReference>
<gene>
    <name evidence="2" type="ORF">DFL_007119</name>
</gene>
<accession>A0A436ZVD2</accession>
<evidence type="ECO:0000313" key="3">
    <source>
        <dbReference type="Proteomes" id="UP000283090"/>
    </source>
</evidence>
<feature type="region of interest" description="Disordered" evidence="1">
    <location>
        <begin position="324"/>
        <end position="368"/>
    </location>
</feature>
<evidence type="ECO:0000256" key="1">
    <source>
        <dbReference type="SAM" id="MobiDB-lite"/>
    </source>
</evidence>
<feature type="region of interest" description="Disordered" evidence="1">
    <location>
        <begin position="395"/>
        <end position="534"/>
    </location>
</feature>
<dbReference type="GeneID" id="93589430"/>
<name>A0A436ZVD2_ARTFL</name>